<keyword evidence="3" id="KW-1185">Reference proteome</keyword>
<protein>
    <submittedName>
        <fullName evidence="2">Uncharacterized protein</fullName>
    </submittedName>
</protein>
<reference evidence="2" key="1">
    <citation type="submission" date="2021-08" db="EMBL/GenBank/DDBJ databases">
        <title>Complete genome sequence of Moraxella sp strain PS-22.</title>
        <authorList>
            <person name="Das S.K."/>
        </authorList>
    </citation>
    <scope>NUCLEOTIDE SEQUENCE</scope>
    <source>
        <strain evidence="2">PS-22</strain>
    </source>
</reference>
<keyword evidence="1" id="KW-0812">Transmembrane</keyword>
<comment type="caution">
    <text evidence="2">The sequence shown here is derived from an EMBL/GenBank/DDBJ whole genome shotgun (WGS) entry which is preliminary data.</text>
</comment>
<evidence type="ECO:0000313" key="2">
    <source>
        <dbReference type="EMBL" id="MCG8148639.1"/>
    </source>
</evidence>
<sequence length="260" mass="29207">MIFGIIEAVGKAYNALEEFSTVARDNTQSNKIYLDGNTIFIQEKLFNFCLKKIMPSDIYAQISSIKITDKDIRIIHRELGLLIAVPQTIEFGKDYSQLHYNLTYQHKIDSRNTGLLLAFTGALVGAICVSLTAGLFGFSIIGASAGFATGKYLSTKEFIGTNKTYYFASISDLVKVENLSETAFVQSFIDTPLDLSCDEKYILLELPDQTRIYLDLINTKIQDFIRQSFAEGSDFFSPAEMLGYTMSQRTKDIDDKSFDK</sequence>
<evidence type="ECO:0000313" key="3">
    <source>
        <dbReference type="Proteomes" id="UP001139238"/>
    </source>
</evidence>
<dbReference type="AlphaFoldDB" id="A0A9X2A696"/>
<dbReference type="RefSeq" id="WP_239743838.1">
    <property type="nucleotide sequence ID" value="NZ_JACSYB010000002.1"/>
</dbReference>
<feature type="transmembrane region" description="Helical" evidence="1">
    <location>
        <begin position="115"/>
        <end position="141"/>
    </location>
</feature>
<proteinExistence type="predicted"/>
<dbReference type="EMBL" id="JACSYB010000002">
    <property type="protein sequence ID" value="MCG8148639.1"/>
    <property type="molecule type" value="Genomic_DNA"/>
</dbReference>
<keyword evidence="1" id="KW-0472">Membrane</keyword>
<name>A0A9X2A696_9GAMM</name>
<gene>
    <name evidence="2" type="ORF">H9W84_10975</name>
</gene>
<dbReference type="Proteomes" id="UP001139238">
    <property type="component" value="Unassembled WGS sequence"/>
</dbReference>
<accession>A0A9X2A696</accession>
<organism evidence="2 3">
    <name type="scientific">Moraxella tetraodonis</name>
    <dbReference type="NCBI Taxonomy" id="2767221"/>
    <lineage>
        <taxon>Bacteria</taxon>
        <taxon>Pseudomonadati</taxon>
        <taxon>Pseudomonadota</taxon>
        <taxon>Gammaproteobacteria</taxon>
        <taxon>Moraxellales</taxon>
        <taxon>Moraxellaceae</taxon>
        <taxon>Moraxella</taxon>
    </lineage>
</organism>
<keyword evidence="1" id="KW-1133">Transmembrane helix</keyword>
<evidence type="ECO:0000256" key="1">
    <source>
        <dbReference type="SAM" id="Phobius"/>
    </source>
</evidence>